<dbReference type="EC" id="2.7.11.1" evidence="3"/>
<evidence type="ECO:0000256" key="7">
    <source>
        <dbReference type="ARBA" id="ARBA00022741"/>
    </source>
</evidence>
<evidence type="ECO:0000313" key="15">
    <source>
        <dbReference type="EMBL" id="VDO66282.1"/>
    </source>
</evidence>
<dbReference type="Proteomes" id="UP000050761">
    <property type="component" value="Unassembled WGS sequence"/>
</dbReference>
<keyword evidence="7" id="KW-0547">Nucleotide-binding</keyword>
<evidence type="ECO:0000256" key="4">
    <source>
        <dbReference type="ARBA" id="ARBA00022527"/>
    </source>
</evidence>
<keyword evidence="8" id="KW-0418">Kinase</keyword>
<dbReference type="InterPro" id="IPR011009">
    <property type="entry name" value="Kinase-like_dom_sf"/>
</dbReference>
<dbReference type="GO" id="GO:0046872">
    <property type="term" value="F:metal ion binding"/>
    <property type="evidence" value="ECO:0007669"/>
    <property type="project" value="UniProtKB-KW"/>
</dbReference>
<dbReference type="GO" id="GO:0030688">
    <property type="term" value="C:preribosome, small subunit precursor"/>
    <property type="evidence" value="ECO:0007669"/>
    <property type="project" value="TreeGrafter"/>
</dbReference>
<dbReference type="FunFam" id="1.10.510.10:FF:000307">
    <property type="entry name" value="Serine/threonine-protein kinase RIO2"/>
    <property type="match status" value="1"/>
</dbReference>
<dbReference type="Gene3D" id="1.10.510.10">
    <property type="entry name" value="Transferase(Phosphotransferase) domain 1"/>
    <property type="match status" value="1"/>
</dbReference>
<dbReference type="PANTHER" id="PTHR45852:SF1">
    <property type="entry name" value="SERINE_THREONINE-PROTEIN KINASE RIO2"/>
    <property type="match status" value="1"/>
</dbReference>
<dbReference type="SUPFAM" id="SSF46785">
    <property type="entry name" value="Winged helix' DNA-binding domain"/>
    <property type="match status" value="1"/>
</dbReference>
<dbReference type="GO" id="GO:0005634">
    <property type="term" value="C:nucleus"/>
    <property type="evidence" value="ECO:0007669"/>
    <property type="project" value="TreeGrafter"/>
</dbReference>
<dbReference type="SMART" id="SM00090">
    <property type="entry name" value="RIO"/>
    <property type="match status" value="1"/>
</dbReference>
<keyword evidence="6" id="KW-0479">Metal-binding</keyword>
<reference evidence="15 16" key="1">
    <citation type="submission" date="2018-11" db="EMBL/GenBank/DDBJ databases">
        <authorList>
            <consortium name="Pathogen Informatics"/>
        </authorList>
    </citation>
    <scope>NUCLEOTIDE SEQUENCE [LARGE SCALE GENOMIC DNA]</scope>
</reference>
<dbReference type="SUPFAM" id="SSF56112">
    <property type="entry name" value="Protein kinase-like (PK-like)"/>
    <property type="match status" value="1"/>
</dbReference>
<evidence type="ECO:0000256" key="6">
    <source>
        <dbReference type="ARBA" id="ARBA00022723"/>
    </source>
</evidence>
<evidence type="ECO:0000256" key="11">
    <source>
        <dbReference type="ARBA" id="ARBA00047899"/>
    </source>
</evidence>
<dbReference type="OrthoDB" id="10258631at2759"/>
<proteinExistence type="inferred from homology"/>
<dbReference type="InterPro" id="IPR018935">
    <property type="entry name" value="RIO_kinase_CS"/>
</dbReference>
<dbReference type="Gene3D" id="1.10.10.10">
    <property type="entry name" value="Winged helix-like DNA-binding domain superfamily/Winged helix DNA-binding domain"/>
    <property type="match status" value="1"/>
</dbReference>
<dbReference type="GO" id="GO:0005829">
    <property type="term" value="C:cytosol"/>
    <property type="evidence" value="ECO:0007669"/>
    <property type="project" value="TreeGrafter"/>
</dbReference>
<dbReference type="PANTHER" id="PTHR45852">
    <property type="entry name" value="SER/THR-PROTEIN KINASE RIO2"/>
    <property type="match status" value="1"/>
</dbReference>
<accession>A0A3P8B328</accession>
<dbReference type="InterPro" id="IPR030484">
    <property type="entry name" value="Rio2"/>
</dbReference>
<dbReference type="InterPro" id="IPR015285">
    <property type="entry name" value="RIO2_wHTH_N"/>
</dbReference>
<dbReference type="CDD" id="cd05144">
    <property type="entry name" value="RIO2_C"/>
    <property type="match status" value="1"/>
</dbReference>
<evidence type="ECO:0000256" key="1">
    <source>
        <dbReference type="ARBA" id="ARBA00001946"/>
    </source>
</evidence>
<dbReference type="PROSITE" id="PS01245">
    <property type="entry name" value="RIO1"/>
    <property type="match status" value="1"/>
</dbReference>
<dbReference type="EMBL" id="UZAH01025565">
    <property type="protein sequence ID" value="VDO66282.1"/>
    <property type="molecule type" value="Genomic_DNA"/>
</dbReference>
<evidence type="ECO:0000313" key="16">
    <source>
        <dbReference type="Proteomes" id="UP000050761"/>
    </source>
</evidence>
<dbReference type="WBParaSite" id="HPBE_0000592801-mRNA-1">
    <property type="protein sequence ID" value="HPBE_0000592801-mRNA-1"/>
    <property type="gene ID" value="HPBE_0000592801"/>
</dbReference>
<dbReference type="FunFam" id="3.30.200.20:FF:000052">
    <property type="entry name" value="Serine/threonine-protein kinase RIO2"/>
    <property type="match status" value="1"/>
</dbReference>
<comment type="catalytic activity">
    <reaction evidence="11">
        <text>L-threonyl-[protein] + ATP = O-phospho-L-threonyl-[protein] + ADP + H(+)</text>
        <dbReference type="Rhea" id="RHEA:46608"/>
        <dbReference type="Rhea" id="RHEA-COMP:11060"/>
        <dbReference type="Rhea" id="RHEA-COMP:11605"/>
        <dbReference type="ChEBI" id="CHEBI:15378"/>
        <dbReference type="ChEBI" id="CHEBI:30013"/>
        <dbReference type="ChEBI" id="CHEBI:30616"/>
        <dbReference type="ChEBI" id="CHEBI:61977"/>
        <dbReference type="ChEBI" id="CHEBI:456216"/>
        <dbReference type="EC" id="2.7.11.1"/>
    </reaction>
</comment>
<keyword evidence="10" id="KW-0460">Magnesium</keyword>
<evidence type="ECO:0000256" key="3">
    <source>
        <dbReference type="ARBA" id="ARBA00012513"/>
    </source>
</evidence>
<dbReference type="GO" id="GO:0005524">
    <property type="term" value="F:ATP binding"/>
    <property type="evidence" value="ECO:0007669"/>
    <property type="project" value="UniProtKB-KW"/>
</dbReference>
<feature type="coiled-coil region" evidence="13">
    <location>
        <begin position="389"/>
        <end position="416"/>
    </location>
</feature>
<dbReference type="Gene3D" id="3.30.200.20">
    <property type="entry name" value="Phosphorylase Kinase, domain 1"/>
    <property type="match status" value="1"/>
</dbReference>
<keyword evidence="13" id="KW-0175">Coiled coil</keyword>
<evidence type="ECO:0000256" key="8">
    <source>
        <dbReference type="ARBA" id="ARBA00022777"/>
    </source>
</evidence>
<dbReference type="Pfam" id="PF09202">
    <property type="entry name" value="Rio2_N"/>
    <property type="match status" value="1"/>
</dbReference>
<organism evidence="15">
    <name type="scientific">Heligmosomoides polygyrus</name>
    <name type="common">Parasitic roundworm</name>
    <dbReference type="NCBI Taxonomy" id="6339"/>
    <lineage>
        <taxon>Eukaryota</taxon>
        <taxon>Metazoa</taxon>
        <taxon>Ecdysozoa</taxon>
        <taxon>Nematoda</taxon>
        <taxon>Chromadorea</taxon>
        <taxon>Rhabditida</taxon>
        <taxon>Rhabditina</taxon>
        <taxon>Rhabditomorpha</taxon>
        <taxon>Strongyloidea</taxon>
        <taxon>Heligmosomidae</taxon>
        <taxon>Heligmosomoides</taxon>
    </lineage>
</organism>
<dbReference type="InterPro" id="IPR018934">
    <property type="entry name" value="RIO_dom"/>
</dbReference>
<dbReference type="AlphaFoldDB" id="A0A3P8B328"/>
<evidence type="ECO:0000256" key="13">
    <source>
        <dbReference type="SAM" id="Coils"/>
    </source>
</evidence>
<dbReference type="InterPro" id="IPR000687">
    <property type="entry name" value="RIO_kinase"/>
</dbReference>
<gene>
    <name evidence="15" type="ORF">HPBE_LOCUS5929</name>
</gene>
<dbReference type="Pfam" id="PF01163">
    <property type="entry name" value="RIO1"/>
    <property type="match status" value="1"/>
</dbReference>
<reference evidence="17" key="2">
    <citation type="submission" date="2019-09" db="UniProtKB">
        <authorList>
            <consortium name="WormBaseParasite"/>
        </authorList>
    </citation>
    <scope>IDENTIFICATION</scope>
</reference>
<dbReference type="GO" id="GO:0004674">
    <property type="term" value="F:protein serine/threonine kinase activity"/>
    <property type="evidence" value="ECO:0007669"/>
    <property type="project" value="UniProtKB-KW"/>
</dbReference>
<evidence type="ECO:0000256" key="10">
    <source>
        <dbReference type="ARBA" id="ARBA00022842"/>
    </source>
</evidence>
<comment type="cofactor">
    <cofactor evidence="1">
        <name>Mg(2+)</name>
        <dbReference type="ChEBI" id="CHEBI:18420"/>
    </cofactor>
</comment>
<sequence>MGMKNHEIVPLPLVSAIARIHRGAVARILSTLCKHSLVAFERSKKFDGYRLTVLGYDFLALRALCTRGVVGSVGNQIGVGKESDVYVGGDPERNDLCLKFHRLGRTSFRKIKEKRDYHKKRSSVSWLYLSRIAATKEFAFLKALADRGFPVPRPVDVCRHLVVMGLVEGRTLCHIDHVEDVGALYDRLMSIIVKFGRHGLIHGDFNEFNVMLLESGQVVVIDFPQMVSIDHPNGQFYFERDVECVRTFFRRKFNYDSDDYPKFSEIVRKYNLDVELEASGFTKQMEIDLNKVCGLFCSESMSLPKLPIFKAYDSGNFGIHCEAGVNGDSDGADEDEEEAKLLSRSERFTNWLGEATTQLEDLVLEESGAEVDGCPILVHPRQIERESENRTEREAYLRARQDLDRAEAEASVEKRTRRIVSAASVMSTSSTIPPEEIKRRVALEKLRTKEKTKIRVKGKQSAVRRGRKDNRCTINEYKGWI</sequence>
<dbReference type="GO" id="GO:0030490">
    <property type="term" value="P:maturation of SSU-rRNA"/>
    <property type="evidence" value="ECO:0007669"/>
    <property type="project" value="TreeGrafter"/>
</dbReference>
<comment type="similarity">
    <text evidence="2">Belongs to the protein kinase superfamily. RIO-type Ser/Thr kinase family.</text>
</comment>
<keyword evidence="5" id="KW-0808">Transferase</keyword>
<evidence type="ECO:0000256" key="9">
    <source>
        <dbReference type="ARBA" id="ARBA00022840"/>
    </source>
</evidence>
<evidence type="ECO:0000259" key="14">
    <source>
        <dbReference type="SMART" id="SM00090"/>
    </source>
</evidence>
<keyword evidence="16" id="KW-1185">Reference proteome</keyword>
<keyword evidence="4" id="KW-0723">Serine/threonine-protein kinase</keyword>
<evidence type="ECO:0000313" key="17">
    <source>
        <dbReference type="WBParaSite" id="HPBE_0000592801-mRNA-1"/>
    </source>
</evidence>
<comment type="catalytic activity">
    <reaction evidence="12">
        <text>L-seryl-[protein] + ATP = O-phospho-L-seryl-[protein] + ADP + H(+)</text>
        <dbReference type="Rhea" id="RHEA:17989"/>
        <dbReference type="Rhea" id="RHEA-COMP:9863"/>
        <dbReference type="Rhea" id="RHEA-COMP:11604"/>
        <dbReference type="ChEBI" id="CHEBI:15378"/>
        <dbReference type="ChEBI" id="CHEBI:29999"/>
        <dbReference type="ChEBI" id="CHEBI:30616"/>
        <dbReference type="ChEBI" id="CHEBI:83421"/>
        <dbReference type="ChEBI" id="CHEBI:456216"/>
        <dbReference type="EC" id="2.7.11.1"/>
    </reaction>
</comment>
<keyword evidence="9" id="KW-0067">ATP-binding</keyword>
<dbReference type="InterPro" id="IPR036390">
    <property type="entry name" value="WH_DNA-bd_sf"/>
</dbReference>
<dbReference type="InterPro" id="IPR036388">
    <property type="entry name" value="WH-like_DNA-bd_sf"/>
</dbReference>
<evidence type="ECO:0000256" key="12">
    <source>
        <dbReference type="ARBA" id="ARBA00048679"/>
    </source>
</evidence>
<protein>
    <recommendedName>
        <fullName evidence="3">non-specific serine/threonine protein kinase</fullName>
        <ecNumber evidence="3">2.7.11.1</ecNumber>
    </recommendedName>
</protein>
<evidence type="ECO:0000256" key="5">
    <source>
        <dbReference type="ARBA" id="ARBA00022679"/>
    </source>
</evidence>
<evidence type="ECO:0000256" key="2">
    <source>
        <dbReference type="ARBA" id="ARBA00009196"/>
    </source>
</evidence>
<name>A0A3P8B328_HELPZ</name>
<feature type="domain" description="RIO kinase" evidence="14">
    <location>
        <begin position="42"/>
        <end position="268"/>
    </location>
</feature>